<feature type="region of interest" description="Disordered" evidence="1">
    <location>
        <begin position="52"/>
        <end position="82"/>
    </location>
</feature>
<organism evidence="2 3">
    <name type="scientific">Zea mays</name>
    <name type="common">Maize</name>
    <dbReference type="NCBI Taxonomy" id="4577"/>
    <lineage>
        <taxon>Eukaryota</taxon>
        <taxon>Viridiplantae</taxon>
        <taxon>Streptophyta</taxon>
        <taxon>Embryophyta</taxon>
        <taxon>Tracheophyta</taxon>
        <taxon>Spermatophyta</taxon>
        <taxon>Magnoliopsida</taxon>
        <taxon>Liliopsida</taxon>
        <taxon>Poales</taxon>
        <taxon>Poaceae</taxon>
        <taxon>PACMAD clade</taxon>
        <taxon>Panicoideae</taxon>
        <taxon>Andropogonodae</taxon>
        <taxon>Andropogoneae</taxon>
        <taxon>Tripsacinae</taxon>
        <taxon>Zea</taxon>
    </lineage>
</organism>
<dbReference type="Proteomes" id="UP000007305">
    <property type="component" value="Chromosome 2"/>
</dbReference>
<name>A0A804MCJ7_MAIZE</name>
<reference evidence="2" key="2">
    <citation type="submission" date="2019-07" db="EMBL/GenBank/DDBJ databases">
        <authorList>
            <person name="Seetharam A."/>
            <person name="Woodhouse M."/>
            <person name="Cannon E."/>
        </authorList>
    </citation>
    <scope>NUCLEOTIDE SEQUENCE [LARGE SCALE GENOMIC DNA]</scope>
    <source>
        <strain evidence="2">cv. B73</strain>
    </source>
</reference>
<reference evidence="2" key="3">
    <citation type="submission" date="2021-05" db="UniProtKB">
        <authorList>
            <consortium name="EnsemblPlants"/>
        </authorList>
    </citation>
    <scope>IDENTIFICATION</scope>
    <source>
        <strain evidence="2">cv. B73</strain>
    </source>
</reference>
<feature type="compositionally biased region" description="Polar residues" evidence="1">
    <location>
        <begin position="66"/>
        <end position="82"/>
    </location>
</feature>
<dbReference type="Gramene" id="Zm00001eb075350_T001">
    <property type="protein sequence ID" value="Zm00001eb075350_P001"/>
    <property type="gene ID" value="Zm00001eb075350"/>
</dbReference>
<evidence type="ECO:0000313" key="3">
    <source>
        <dbReference type="Proteomes" id="UP000007305"/>
    </source>
</evidence>
<dbReference type="AlphaFoldDB" id="A0A804MCJ7"/>
<dbReference type="PANTHER" id="PTHR47181">
    <property type="entry name" value="BRCA1 C TERMINUS DOMAIN CONTAINING PROTEIN, EXPRESSED"/>
    <property type="match status" value="1"/>
</dbReference>
<dbReference type="EnsemblPlants" id="Zm00001eb075350_T001">
    <property type="protein sequence ID" value="Zm00001eb075350_P001"/>
    <property type="gene ID" value="Zm00001eb075350"/>
</dbReference>
<protein>
    <submittedName>
        <fullName evidence="2">Uncharacterized protein</fullName>
    </submittedName>
</protein>
<proteinExistence type="predicted"/>
<reference evidence="3" key="1">
    <citation type="submission" date="2015-12" db="EMBL/GenBank/DDBJ databases">
        <title>Update maize B73 reference genome by single molecule sequencing technologies.</title>
        <authorList>
            <consortium name="Maize Genome Sequencing Project"/>
            <person name="Ware D."/>
        </authorList>
    </citation>
    <scope>NUCLEOTIDE SEQUENCE [LARGE SCALE GENOMIC DNA]</scope>
    <source>
        <strain evidence="3">cv. B73</strain>
    </source>
</reference>
<dbReference type="PANTHER" id="PTHR47181:SF6">
    <property type="entry name" value="BRCT DOMAIN-CONTAINING PROTEIN"/>
    <property type="match status" value="1"/>
</dbReference>
<dbReference type="InParanoid" id="A0A804MCJ7"/>
<keyword evidence="3" id="KW-1185">Reference proteome</keyword>
<dbReference type="InterPro" id="IPR044254">
    <property type="entry name" value="At4g02110-like"/>
</dbReference>
<sequence length="242" mass="26871">MEAQMCNPVAIATSKSSLQSTSQLFSEALSDKLKRQSMKLRQCHQIRVLTRQFPPGNGEEKHKRLSSSANADDPETCTSNKVPNNRVRTVVAKRKLSDVQSHKSGSEPCKTAKVLVSEVKVVSPARVAQSSRNANKVTVDQDLQNTNTGRTNDTVGSFCKDVMEDCSKDMQSSKTRSSRRQKIADLVDGSTDHDKENILVDSNFTSNTKRGNNRNSAHVQKQKQLNLVDRTQDDPVGGWTRR</sequence>
<accession>A0A804MCJ7</accession>
<evidence type="ECO:0000313" key="2">
    <source>
        <dbReference type="EnsemblPlants" id="Zm00001eb075350_P001"/>
    </source>
</evidence>
<evidence type="ECO:0000256" key="1">
    <source>
        <dbReference type="SAM" id="MobiDB-lite"/>
    </source>
</evidence>